<dbReference type="GeneID" id="20243920"/>
<dbReference type="InterPro" id="IPR000157">
    <property type="entry name" value="TIR_dom"/>
</dbReference>
<dbReference type="GO" id="GO:0038023">
    <property type="term" value="F:signaling receptor activity"/>
    <property type="evidence" value="ECO:0007669"/>
    <property type="project" value="TreeGrafter"/>
</dbReference>
<dbReference type="CTD" id="20243920"/>
<dbReference type="OMA" id="NCEIEET"/>
<evidence type="ECO:0000256" key="5">
    <source>
        <dbReference type="ARBA" id="ARBA00022729"/>
    </source>
</evidence>
<evidence type="ECO:0000256" key="6">
    <source>
        <dbReference type="ARBA" id="ARBA00022737"/>
    </source>
</evidence>
<dbReference type="SMART" id="SM00082">
    <property type="entry name" value="LRRCT"/>
    <property type="match status" value="1"/>
</dbReference>
<dbReference type="RefSeq" id="XP_009054101.1">
    <property type="nucleotide sequence ID" value="XM_009055853.1"/>
</dbReference>
<keyword evidence="5" id="KW-0732">Signal</keyword>
<dbReference type="Pfam" id="PF13855">
    <property type="entry name" value="LRR_8"/>
    <property type="match status" value="1"/>
</dbReference>
<keyword evidence="7 11" id="KW-1133">Transmembrane helix</keyword>
<sequence>MVFMDKMFTHLPHLKELNFSNNHIEYMTLSPSTTLTTFRLSGNHLTKFPKFCEQSKALFPNLQKLYIDRNCIYKIASSRIDCLKKLKYLNISELHMEIIPNNLFSKLTSLRRLYIEHSDSLKSIHPLAFNSSSLDTLFIRSNKLFFYEPYVNPRSILANTPNLKYLDISDNILGKMSERDWTEMLKCVPKLLFLGISMGEIEKLPEVVPGYLHNLNDFRAEYNGITKIPANYLSPLKKLLQLYLNDNKLSKINEGDLPKSLEIINLAFNPFVCDCRLLWFKNFIEKNPQIFPYYPRLYLCENEKPLADFRITIKSCLFSQKINNIIMSTSLGLVCLVLGFSVVYHYRWRLRYFVHVLNLHRRKYFSSNGQRFLYDIYVVCANISCEEVYIRENLVTILENDGKTVFFPRRDASPNKPTVTQTLEQMDRSKCILICISDAFSSDQLCEFQVNMALERSIHDRDCTVIVVILEELSPDNVNKTINHLLRTHQNYLLWDEEVEANALFWRKFNEYI</sequence>
<keyword evidence="4 11" id="KW-0812">Transmembrane</keyword>
<dbReference type="AlphaFoldDB" id="V4ANK1"/>
<comment type="subcellular location">
    <subcellularLocation>
        <location evidence="1">Membrane</location>
        <topology evidence="1">Single-pass type I membrane protein</topology>
    </subcellularLocation>
</comment>
<keyword evidence="10" id="KW-0325">Glycoprotein</keyword>
<dbReference type="SMART" id="SM00369">
    <property type="entry name" value="LRR_TYP"/>
    <property type="match status" value="6"/>
</dbReference>
<evidence type="ECO:0000259" key="12">
    <source>
        <dbReference type="PROSITE" id="PS50104"/>
    </source>
</evidence>
<dbReference type="GO" id="GO:0007165">
    <property type="term" value="P:signal transduction"/>
    <property type="evidence" value="ECO:0007669"/>
    <property type="project" value="InterPro"/>
</dbReference>
<dbReference type="InterPro" id="IPR035897">
    <property type="entry name" value="Toll_tir_struct_dom_sf"/>
</dbReference>
<keyword evidence="6" id="KW-0677">Repeat</keyword>
<keyword evidence="14" id="KW-1185">Reference proteome</keyword>
<dbReference type="InterPro" id="IPR000483">
    <property type="entry name" value="Cys-rich_flank_reg_C"/>
</dbReference>
<dbReference type="SUPFAM" id="SSF52200">
    <property type="entry name" value="Toll/Interleukin receptor TIR domain"/>
    <property type="match status" value="1"/>
</dbReference>
<evidence type="ECO:0000256" key="9">
    <source>
        <dbReference type="ARBA" id="ARBA00023170"/>
    </source>
</evidence>
<dbReference type="STRING" id="225164.V4ANK1"/>
<dbReference type="SUPFAM" id="SSF52058">
    <property type="entry name" value="L domain-like"/>
    <property type="match status" value="1"/>
</dbReference>
<dbReference type="Pfam" id="PF13676">
    <property type="entry name" value="TIR_2"/>
    <property type="match status" value="1"/>
</dbReference>
<name>V4ANK1_LOTGI</name>
<dbReference type="Proteomes" id="UP000030746">
    <property type="component" value="Unassembled WGS sequence"/>
</dbReference>
<dbReference type="KEGG" id="lgi:LOTGIDRAFT_176681"/>
<keyword evidence="9" id="KW-0675">Receptor</keyword>
<keyword evidence="8 11" id="KW-0472">Membrane</keyword>
<keyword evidence="3" id="KW-0433">Leucine-rich repeat</keyword>
<reference evidence="13 14" key="1">
    <citation type="journal article" date="2013" name="Nature">
        <title>Insights into bilaterian evolution from three spiralian genomes.</title>
        <authorList>
            <person name="Simakov O."/>
            <person name="Marletaz F."/>
            <person name="Cho S.J."/>
            <person name="Edsinger-Gonzales E."/>
            <person name="Havlak P."/>
            <person name="Hellsten U."/>
            <person name="Kuo D.H."/>
            <person name="Larsson T."/>
            <person name="Lv J."/>
            <person name="Arendt D."/>
            <person name="Savage R."/>
            <person name="Osoegawa K."/>
            <person name="de Jong P."/>
            <person name="Grimwood J."/>
            <person name="Chapman J.A."/>
            <person name="Shapiro H."/>
            <person name="Aerts A."/>
            <person name="Otillar R.P."/>
            <person name="Terry A.Y."/>
            <person name="Boore J.L."/>
            <person name="Grigoriev I.V."/>
            <person name="Lindberg D.R."/>
            <person name="Seaver E.C."/>
            <person name="Weisblat D.A."/>
            <person name="Putnam N.H."/>
            <person name="Rokhsar D.S."/>
        </authorList>
    </citation>
    <scope>NUCLEOTIDE SEQUENCE [LARGE SCALE GENOMIC DNA]</scope>
</reference>
<feature type="transmembrane region" description="Helical" evidence="11">
    <location>
        <begin position="325"/>
        <end position="346"/>
    </location>
</feature>
<dbReference type="Gene3D" id="3.80.10.10">
    <property type="entry name" value="Ribonuclease Inhibitor"/>
    <property type="match status" value="2"/>
</dbReference>
<proteinExistence type="inferred from homology"/>
<dbReference type="InterPro" id="IPR001611">
    <property type="entry name" value="Leu-rich_rpt"/>
</dbReference>
<accession>V4ANK1</accession>
<dbReference type="PANTHER" id="PTHR24365:SF541">
    <property type="entry name" value="PROTEIN TOLL-RELATED"/>
    <property type="match status" value="1"/>
</dbReference>
<dbReference type="OrthoDB" id="6134202at2759"/>
<protein>
    <recommendedName>
        <fullName evidence="12">TIR domain-containing protein</fullName>
    </recommendedName>
</protein>
<dbReference type="InterPro" id="IPR032675">
    <property type="entry name" value="LRR_dom_sf"/>
</dbReference>
<comment type="similarity">
    <text evidence="2">Belongs to the Toll-like receptor family.</text>
</comment>
<dbReference type="InterPro" id="IPR003591">
    <property type="entry name" value="Leu-rich_rpt_typical-subtyp"/>
</dbReference>
<dbReference type="EMBL" id="KB201680">
    <property type="protein sequence ID" value="ESO95211.1"/>
    <property type="molecule type" value="Genomic_DNA"/>
</dbReference>
<organism evidence="13 14">
    <name type="scientific">Lottia gigantea</name>
    <name type="common">Giant owl limpet</name>
    <dbReference type="NCBI Taxonomy" id="225164"/>
    <lineage>
        <taxon>Eukaryota</taxon>
        <taxon>Metazoa</taxon>
        <taxon>Spiralia</taxon>
        <taxon>Lophotrochozoa</taxon>
        <taxon>Mollusca</taxon>
        <taxon>Gastropoda</taxon>
        <taxon>Patellogastropoda</taxon>
        <taxon>Lottioidea</taxon>
        <taxon>Lottiidae</taxon>
        <taxon>Lottia</taxon>
    </lineage>
</organism>
<dbReference type="PROSITE" id="PS50104">
    <property type="entry name" value="TIR"/>
    <property type="match status" value="1"/>
</dbReference>
<evidence type="ECO:0000256" key="10">
    <source>
        <dbReference type="ARBA" id="ARBA00023180"/>
    </source>
</evidence>
<evidence type="ECO:0000256" key="2">
    <source>
        <dbReference type="ARBA" id="ARBA00009634"/>
    </source>
</evidence>
<evidence type="ECO:0000313" key="13">
    <source>
        <dbReference type="EMBL" id="ESO95211.1"/>
    </source>
</evidence>
<feature type="domain" description="TIR" evidence="12">
    <location>
        <begin position="372"/>
        <end position="513"/>
    </location>
</feature>
<evidence type="ECO:0000256" key="3">
    <source>
        <dbReference type="ARBA" id="ARBA00022614"/>
    </source>
</evidence>
<dbReference type="GO" id="GO:0005886">
    <property type="term" value="C:plasma membrane"/>
    <property type="evidence" value="ECO:0007669"/>
    <property type="project" value="TreeGrafter"/>
</dbReference>
<evidence type="ECO:0000256" key="4">
    <source>
        <dbReference type="ARBA" id="ARBA00022692"/>
    </source>
</evidence>
<evidence type="ECO:0000256" key="7">
    <source>
        <dbReference type="ARBA" id="ARBA00022989"/>
    </source>
</evidence>
<evidence type="ECO:0000313" key="14">
    <source>
        <dbReference type="Proteomes" id="UP000030746"/>
    </source>
</evidence>
<evidence type="ECO:0000256" key="8">
    <source>
        <dbReference type="ARBA" id="ARBA00023136"/>
    </source>
</evidence>
<evidence type="ECO:0000256" key="1">
    <source>
        <dbReference type="ARBA" id="ARBA00004479"/>
    </source>
</evidence>
<gene>
    <name evidence="13" type="ORF">LOTGIDRAFT_176681</name>
</gene>
<dbReference type="PANTHER" id="PTHR24365">
    <property type="entry name" value="TOLL-LIKE RECEPTOR"/>
    <property type="match status" value="1"/>
</dbReference>
<evidence type="ECO:0000256" key="11">
    <source>
        <dbReference type="SAM" id="Phobius"/>
    </source>
</evidence>
<dbReference type="Gene3D" id="3.40.50.10140">
    <property type="entry name" value="Toll/interleukin-1 receptor homology (TIR) domain"/>
    <property type="match status" value="1"/>
</dbReference>